<reference evidence="4" key="1">
    <citation type="submission" date="2022-11" db="EMBL/GenBank/DDBJ databases">
        <authorList>
            <person name="Scott C."/>
            <person name="Bruce N."/>
        </authorList>
    </citation>
    <scope>NUCLEOTIDE SEQUENCE</scope>
</reference>
<dbReference type="EMBL" id="CALLCH030000007">
    <property type="protein sequence ID" value="CAI4213214.1"/>
    <property type="molecule type" value="Genomic_DNA"/>
</dbReference>
<dbReference type="InterPro" id="IPR020904">
    <property type="entry name" value="Sc_DH/Rdtase_CS"/>
</dbReference>
<dbReference type="AlphaFoldDB" id="A0A9P1H0I8"/>
<organism evidence="4 5">
    <name type="scientific">Parascedosporium putredinis</name>
    <dbReference type="NCBI Taxonomy" id="1442378"/>
    <lineage>
        <taxon>Eukaryota</taxon>
        <taxon>Fungi</taxon>
        <taxon>Dikarya</taxon>
        <taxon>Ascomycota</taxon>
        <taxon>Pezizomycotina</taxon>
        <taxon>Sordariomycetes</taxon>
        <taxon>Hypocreomycetidae</taxon>
        <taxon>Microascales</taxon>
        <taxon>Microascaceae</taxon>
        <taxon>Parascedosporium</taxon>
    </lineage>
</organism>
<dbReference type="SUPFAM" id="SSF51735">
    <property type="entry name" value="NAD(P)-binding Rossmann-fold domains"/>
    <property type="match status" value="1"/>
</dbReference>
<comment type="caution">
    <text evidence="4">The sequence shown here is derived from an EMBL/GenBank/DDBJ whole genome shotgun (WGS) entry which is preliminary data.</text>
</comment>
<dbReference type="InterPro" id="IPR036291">
    <property type="entry name" value="NAD(P)-bd_dom_sf"/>
</dbReference>
<dbReference type="PRINTS" id="PR00081">
    <property type="entry name" value="GDHRDH"/>
</dbReference>
<sequence length="276" mass="29364">MEAKLQGKVALVTGASSGMGRATSLGLARHGAKVVCCDLQKKANPAGFEKDLATDTTDLIIQSGGEAIFARWTSPTRSRSRLPSTRLCPLDIVVSCAGYWAPFRKFAEEDDELWAKMSAVNTLGTARVARLALRQFLKQDVDEVWGSRGRIVNVSSCAAVTGFPGETAYSATKAAVNHMTLAGALDHAKDSININCVAPGVVATGMARPNFESADTIELMKRATPWPRLGKVEDIAGAVVFLCLPESQWITGQTLAVDGGMTLGVPPRKVARYLVG</sequence>
<dbReference type="FunFam" id="3.40.50.720:FF:000084">
    <property type="entry name" value="Short-chain dehydrogenase reductase"/>
    <property type="match status" value="1"/>
</dbReference>
<evidence type="ECO:0000256" key="1">
    <source>
        <dbReference type="ARBA" id="ARBA00006484"/>
    </source>
</evidence>
<dbReference type="PANTHER" id="PTHR24321">
    <property type="entry name" value="DEHYDROGENASES, SHORT CHAIN"/>
    <property type="match status" value="1"/>
</dbReference>
<comment type="similarity">
    <text evidence="1">Belongs to the short-chain dehydrogenases/reductases (SDR) family.</text>
</comment>
<keyword evidence="2" id="KW-0521">NADP</keyword>
<keyword evidence="5" id="KW-1185">Reference proteome</keyword>
<dbReference type="InterPro" id="IPR002347">
    <property type="entry name" value="SDR_fam"/>
</dbReference>
<dbReference type="CDD" id="cd05233">
    <property type="entry name" value="SDR_c"/>
    <property type="match status" value="1"/>
</dbReference>
<gene>
    <name evidence="4" type="ORF">PPNO1_LOCUS2964</name>
</gene>
<dbReference type="Pfam" id="PF13561">
    <property type="entry name" value="adh_short_C2"/>
    <property type="match status" value="1"/>
</dbReference>
<name>A0A9P1H0I8_9PEZI</name>
<evidence type="ECO:0000313" key="4">
    <source>
        <dbReference type="EMBL" id="CAI4213214.1"/>
    </source>
</evidence>
<keyword evidence="3" id="KW-0560">Oxidoreductase</keyword>
<protein>
    <submittedName>
        <fullName evidence="4">Uncharacterized protein</fullName>
    </submittedName>
</protein>
<dbReference type="Proteomes" id="UP000838763">
    <property type="component" value="Unassembled WGS sequence"/>
</dbReference>
<evidence type="ECO:0000256" key="3">
    <source>
        <dbReference type="ARBA" id="ARBA00023002"/>
    </source>
</evidence>
<dbReference type="PROSITE" id="PS00061">
    <property type="entry name" value="ADH_SHORT"/>
    <property type="match status" value="1"/>
</dbReference>
<dbReference type="OrthoDB" id="47007at2759"/>
<evidence type="ECO:0000313" key="5">
    <source>
        <dbReference type="Proteomes" id="UP000838763"/>
    </source>
</evidence>
<dbReference type="GO" id="GO:0016491">
    <property type="term" value="F:oxidoreductase activity"/>
    <property type="evidence" value="ECO:0007669"/>
    <property type="project" value="UniProtKB-KW"/>
</dbReference>
<proteinExistence type="inferred from homology"/>
<dbReference type="PANTHER" id="PTHR24321:SF8">
    <property type="entry name" value="ESTRADIOL 17-BETA-DEHYDROGENASE 8-RELATED"/>
    <property type="match status" value="1"/>
</dbReference>
<accession>A0A9P1H0I8</accession>
<evidence type="ECO:0000256" key="2">
    <source>
        <dbReference type="ARBA" id="ARBA00022857"/>
    </source>
</evidence>
<dbReference type="Gene3D" id="3.40.50.720">
    <property type="entry name" value="NAD(P)-binding Rossmann-like Domain"/>
    <property type="match status" value="1"/>
</dbReference>
<dbReference type="PRINTS" id="PR00080">
    <property type="entry name" value="SDRFAMILY"/>
</dbReference>